<keyword evidence="4" id="KW-1185">Reference proteome</keyword>
<gene>
    <name evidence="3" type="ORF">GH723_15160</name>
</gene>
<dbReference type="InterPro" id="IPR036291">
    <property type="entry name" value="NAD(P)-bd_dom_sf"/>
</dbReference>
<dbReference type="KEGG" id="atq:GH723_15160"/>
<dbReference type="SUPFAM" id="SSF51735">
    <property type="entry name" value="NAD(P)-binding Rossmann-fold domains"/>
    <property type="match status" value="1"/>
</dbReference>
<dbReference type="PANTHER" id="PTHR43318:SF2">
    <property type="entry name" value="UDP-N-ACETYLGLUCOSAMINE 4,6-DEHYDRATASE (INVERTING)"/>
    <property type="match status" value="1"/>
</dbReference>
<evidence type="ECO:0000256" key="1">
    <source>
        <dbReference type="ARBA" id="ARBA00007430"/>
    </source>
</evidence>
<feature type="domain" description="Polysaccharide biosynthesis protein CapD-like" evidence="2">
    <location>
        <begin position="8"/>
        <end position="293"/>
    </location>
</feature>
<sequence length="355" mass="37668">MSVEGLNVLVTGGTGSLGRALVRRLLSGVDGTPASITVLSRDEAKQHAMRLALSGRGPGTDDVAYGQAGQRVRFRVGSVADRDAVVRALQGIDVVVHAAALKQVPTCEYFPSEAVRTNVDGAATLVRAIAELDLPVRTVVGVSTDKACKPVNVMGMTKALQERVLVEGNLAAPQTRFVVARYGNVMGSRGSVLPLFHDQIRRGGPVTLTTEAMTRFCMSLDQAVDTVLAAAVHALAGETFVPRIPAARMVDLVAALIGDRDVPVVATGVRPGEKTHEVLISEEESARTVRAGDHWAIGPLLPELRTDREGEPFGAGEYSSADDLLDLDGVRDLLATHRMRLSDEPFDPRASVDVG</sequence>
<comment type="similarity">
    <text evidence="1">Belongs to the polysaccharide synthase family.</text>
</comment>
<accession>A0A5Q2RHK4</accession>
<evidence type="ECO:0000313" key="4">
    <source>
        <dbReference type="Proteomes" id="UP000334019"/>
    </source>
</evidence>
<dbReference type="InterPro" id="IPR003869">
    <property type="entry name" value="Polysac_CapD-like"/>
</dbReference>
<dbReference type="Proteomes" id="UP000334019">
    <property type="component" value="Chromosome"/>
</dbReference>
<reference evidence="3 4" key="1">
    <citation type="submission" date="2019-11" db="EMBL/GenBank/DDBJ databases">
        <authorList>
            <person name="He Y."/>
        </authorList>
    </citation>
    <scope>NUCLEOTIDE SEQUENCE [LARGE SCALE GENOMIC DNA]</scope>
    <source>
        <strain evidence="3 4">SCSIO 58843</strain>
    </source>
</reference>
<dbReference type="PANTHER" id="PTHR43318">
    <property type="entry name" value="UDP-N-ACETYLGLUCOSAMINE 4,6-DEHYDRATASE"/>
    <property type="match status" value="1"/>
</dbReference>
<dbReference type="Pfam" id="PF02719">
    <property type="entry name" value="Polysacc_synt_2"/>
    <property type="match status" value="1"/>
</dbReference>
<dbReference type="Gene3D" id="3.40.50.720">
    <property type="entry name" value="NAD(P)-binding Rossmann-like Domain"/>
    <property type="match status" value="1"/>
</dbReference>
<protein>
    <submittedName>
        <fullName evidence="3">NAD-dependent epimerase/dehydratase family protein</fullName>
    </submittedName>
</protein>
<name>A0A5Q2RHK4_9ACTN</name>
<proteinExistence type="inferred from homology"/>
<evidence type="ECO:0000313" key="3">
    <source>
        <dbReference type="EMBL" id="QGG96328.1"/>
    </source>
</evidence>
<dbReference type="EMBL" id="CP045851">
    <property type="protein sequence ID" value="QGG96328.1"/>
    <property type="molecule type" value="Genomic_DNA"/>
</dbReference>
<organism evidence="3 4">
    <name type="scientific">Actinomarinicola tropica</name>
    <dbReference type="NCBI Taxonomy" id="2789776"/>
    <lineage>
        <taxon>Bacteria</taxon>
        <taxon>Bacillati</taxon>
        <taxon>Actinomycetota</taxon>
        <taxon>Acidimicrobiia</taxon>
        <taxon>Acidimicrobiales</taxon>
        <taxon>Iamiaceae</taxon>
        <taxon>Actinomarinicola</taxon>
    </lineage>
</organism>
<dbReference type="RefSeq" id="WP_153760432.1">
    <property type="nucleotide sequence ID" value="NZ_CP045851.1"/>
</dbReference>
<dbReference type="AlphaFoldDB" id="A0A5Q2RHK4"/>
<dbReference type="InterPro" id="IPR051203">
    <property type="entry name" value="Polysaccharide_Synthase-Rel"/>
</dbReference>
<evidence type="ECO:0000259" key="2">
    <source>
        <dbReference type="Pfam" id="PF02719"/>
    </source>
</evidence>